<keyword evidence="3" id="KW-0460">Magnesium</keyword>
<dbReference type="PANTHER" id="PTHR47267">
    <property type="match status" value="1"/>
</dbReference>
<name>A0A1T4RV77_9GAMM</name>
<dbReference type="AlphaFoldDB" id="A0A1T4RV77"/>
<dbReference type="PROSITE" id="PS01228">
    <property type="entry name" value="COF_1"/>
    <property type="match status" value="1"/>
</dbReference>
<dbReference type="EMBL" id="FUWP01000005">
    <property type="protein sequence ID" value="SKA19873.1"/>
    <property type="molecule type" value="Genomic_DNA"/>
</dbReference>
<dbReference type="SFLD" id="SFLDS00003">
    <property type="entry name" value="Haloacid_Dehalogenase"/>
    <property type="match status" value="1"/>
</dbReference>
<evidence type="ECO:0000313" key="4">
    <source>
        <dbReference type="EMBL" id="SKA19873.1"/>
    </source>
</evidence>
<evidence type="ECO:0000256" key="3">
    <source>
        <dbReference type="ARBA" id="ARBA00022842"/>
    </source>
</evidence>
<reference evidence="4 5" key="1">
    <citation type="submission" date="2017-02" db="EMBL/GenBank/DDBJ databases">
        <authorList>
            <person name="Peterson S.W."/>
        </authorList>
    </citation>
    <scope>NUCLEOTIDE SEQUENCE [LARGE SCALE GENOMIC DNA]</scope>
    <source>
        <strain evidence="4 5">CECT 9189</strain>
    </source>
</reference>
<dbReference type="SUPFAM" id="SSF56784">
    <property type="entry name" value="HAD-like"/>
    <property type="match status" value="1"/>
</dbReference>
<dbReference type="InterPro" id="IPR023214">
    <property type="entry name" value="HAD_sf"/>
</dbReference>
<dbReference type="Proteomes" id="UP000191116">
    <property type="component" value="Unassembled WGS sequence"/>
</dbReference>
<dbReference type="SFLD" id="SFLDG01140">
    <property type="entry name" value="C2.B:_Phosphomannomutase_and_P"/>
    <property type="match status" value="1"/>
</dbReference>
<dbReference type="CDD" id="cd07516">
    <property type="entry name" value="HAD_Pase"/>
    <property type="match status" value="1"/>
</dbReference>
<proteinExistence type="predicted"/>
<protein>
    <submittedName>
        <fullName evidence="4">Pyridoxal phosphate phosphatase YigL</fullName>
        <ecNumber evidence="4">3.1.3.74</ecNumber>
    </submittedName>
</protein>
<dbReference type="Gene3D" id="3.40.50.1000">
    <property type="entry name" value="HAD superfamily/HAD-like"/>
    <property type="match status" value="1"/>
</dbReference>
<dbReference type="PANTHER" id="PTHR47267:SF4">
    <property type="entry name" value="PYRIDOXAL PHOSPHATE PHOSPHATASE YIGL"/>
    <property type="match status" value="1"/>
</dbReference>
<comment type="cofactor">
    <cofactor evidence="1">
        <name>Mg(2+)</name>
        <dbReference type="ChEBI" id="CHEBI:18420"/>
    </cofactor>
</comment>
<gene>
    <name evidence="4" type="primary">yigL</name>
    <name evidence="4" type="ORF">CZ814_01392</name>
</gene>
<sequence length="271" mass="30055">MYQIVASDLDGTLLNPEHKIAPFTRDVLQRLAQQQINFVFATGRHHIDVAEIREKLAIPAYMITSNGARVHNTQGELVFQQDLSAEVIRGVIGLAKNDPALHIHIYCGDQWLLNHDNEQLKEFHDSFSYHLYDANNPPVENVAKVFFTREDGDHEALVKWEQIFNAHFGDKANIAFSTPWCLEVMDAGVSKGHALQAVAEALGYKLADCIAFGDGMNDAEMLAMAGKGLVMSTSHEKVKLALPDNEIIGSNADEAVAHYLEQHLLTPSVTL</sequence>
<evidence type="ECO:0000313" key="5">
    <source>
        <dbReference type="Proteomes" id="UP000191116"/>
    </source>
</evidence>
<dbReference type="SFLD" id="SFLDG01144">
    <property type="entry name" value="C2.B.4:_PGP_Like"/>
    <property type="match status" value="1"/>
</dbReference>
<dbReference type="EC" id="3.1.3.74" evidence="4"/>
<dbReference type="InterPro" id="IPR036412">
    <property type="entry name" value="HAD-like_sf"/>
</dbReference>
<dbReference type="Gene3D" id="3.30.1240.10">
    <property type="match status" value="1"/>
</dbReference>
<dbReference type="PROSITE" id="PS01229">
    <property type="entry name" value="COF_2"/>
    <property type="match status" value="1"/>
</dbReference>
<accession>A0A1T4RV77</accession>
<keyword evidence="2 4" id="KW-0378">Hydrolase</keyword>
<dbReference type="RefSeq" id="WP_080174258.1">
    <property type="nucleotide sequence ID" value="NZ_AP024854.1"/>
</dbReference>
<organism evidence="4 5">
    <name type="scientific">Photobacterium toruni</name>
    <dbReference type="NCBI Taxonomy" id="1935446"/>
    <lineage>
        <taxon>Bacteria</taxon>
        <taxon>Pseudomonadati</taxon>
        <taxon>Pseudomonadota</taxon>
        <taxon>Gammaproteobacteria</taxon>
        <taxon>Vibrionales</taxon>
        <taxon>Vibrionaceae</taxon>
        <taxon>Photobacterium</taxon>
    </lineage>
</organism>
<evidence type="ECO:0000256" key="1">
    <source>
        <dbReference type="ARBA" id="ARBA00001946"/>
    </source>
</evidence>
<dbReference type="Pfam" id="PF08282">
    <property type="entry name" value="Hydrolase_3"/>
    <property type="match status" value="1"/>
</dbReference>
<dbReference type="OrthoDB" id="5498330at2"/>
<evidence type="ECO:0000256" key="2">
    <source>
        <dbReference type="ARBA" id="ARBA00022801"/>
    </source>
</evidence>
<dbReference type="GO" id="GO:0033883">
    <property type="term" value="F:pyridoxal phosphatase activity"/>
    <property type="evidence" value="ECO:0007669"/>
    <property type="project" value="UniProtKB-EC"/>
</dbReference>